<dbReference type="EMBL" id="CP016545">
    <property type="protein sequence ID" value="ANU08007.1"/>
    <property type="molecule type" value="Genomic_DNA"/>
</dbReference>
<accession>A0A1C7D991</accession>
<name>A0A1C7D991_9SPHN</name>
<reference evidence="1 2" key="1">
    <citation type="submission" date="2016-07" db="EMBL/GenBank/DDBJ databases">
        <title>Complete genome sequence of Altererythrobacter namhicola JCM 16345T, containing esterase-encoding genes.</title>
        <authorList>
            <person name="Cheng H."/>
            <person name="Wu Y.-H."/>
            <person name="Jian S.-L."/>
            <person name="Huo Y.-Y."/>
            <person name="Wang C.-S."/>
            <person name="Xu X.-W."/>
        </authorList>
    </citation>
    <scope>NUCLEOTIDE SEQUENCE [LARGE SCALE GENOMIC DNA]</scope>
    <source>
        <strain evidence="1 2">JCM 16345</strain>
    </source>
</reference>
<dbReference type="KEGG" id="anh:A6F65_01710"/>
<dbReference type="AlphaFoldDB" id="A0A1C7D991"/>
<proteinExistence type="predicted"/>
<evidence type="ECO:0000313" key="2">
    <source>
        <dbReference type="Proteomes" id="UP000092698"/>
    </source>
</evidence>
<gene>
    <name evidence="1" type="ORF">A6F65_01710</name>
</gene>
<dbReference type="STRING" id="645517.A6F65_01710"/>
<sequence>MLLALQPVIAAAGIGERDDTYQVLMDCGSVEIILASDGSDPAAQQEAHDKAVMWLMVASRYANLKDMEAVKADSTASVAKVTDMIDDEKAIVGLLQTCQALEPTVKETYEALPKS</sequence>
<dbReference type="Proteomes" id="UP000092698">
    <property type="component" value="Chromosome"/>
</dbReference>
<protein>
    <submittedName>
        <fullName evidence="1">Uncharacterized protein</fullName>
    </submittedName>
</protein>
<keyword evidence="2" id="KW-1185">Reference proteome</keyword>
<organism evidence="1 2">
    <name type="scientific">Paraurantiacibacter namhicola</name>
    <dbReference type="NCBI Taxonomy" id="645517"/>
    <lineage>
        <taxon>Bacteria</taxon>
        <taxon>Pseudomonadati</taxon>
        <taxon>Pseudomonadota</taxon>
        <taxon>Alphaproteobacteria</taxon>
        <taxon>Sphingomonadales</taxon>
        <taxon>Erythrobacteraceae</taxon>
        <taxon>Paraurantiacibacter</taxon>
    </lineage>
</organism>
<evidence type="ECO:0000313" key="1">
    <source>
        <dbReference type="EMBL" id="ANU08007.1"/>
    </source>
</evidence>